<dbReference type="RefSeq" id="WP_160981580.1">
    <property type="nucleotide sequence ID" value="NZ_WVHK01000090.1"/>
</dbReference>
<accession>A0A6I4YG78</accession>
<dbReference type="Proteomes" id="UP000430519">
    <property type="component" value="Unassembled WGS sequence"/>
</dbReference>
<dbReference type="AlphaFoldDB" id="A0A6I4YG78"/>
<name>A0A6I4YG78_9DEIO</name>
<dbReference type="InterPro" id="IPR015422">
    <property type="entry name" value="PyrdxlP-dep_Trfase_small"/>
</dbReference>
<dbReference type="SUPFAM" id="SSF53383">
    <property type="entry name" value="PLP-dependent transferases"/>
    <property type="match status" value="1"/>
</dbReference>
<reference evidence="1 2" key="1">
    <citation type="submission" date="2019-11" db="EMBL/GenBank/DDBJ databases">
        <title>Genome sequence of Deinococcus xianganensis Y35, AI-2 producing algicidal bacterium, isolated from lake water.</title>
        <authorList>
            <person name="Li Y."/>
        </authorList>
    </citation>
    <scope>NUCLEOTIDE SEQUENCE [LARGE SCALE GENOMIC DNA]</scope>
    <source>
        <strain evidence="1 2">Y35</strain>
    </source>
</reference>
<evidence type="ECO:0008006" key="3">
    <source>
        <dbReference type="Google" id="ProtNLM"/>
    </source>
</evidence>
<dbReference type="Gene3D" id="3.90.1150.10">
    <property type="entry name" value="Aspartate Aminotransferase, domain 1"/>
    <property type="match status" value="1"/>
</dbReference>
<sequence length="83" mass="9217">MMVVEFVKDTESKEPWMEVIANAVPLAVQRGVLLIRAGLYSNCIRFLPALDIPEDMLREALTAVADAVREAYGKLRESEVVPA</sequence>
<proteinExistence type="predicted"/>
<dbReference type="EMBL" id="WVHK01000090">
    <property type="protein sequence ID" value="MXV21359.1"/>
    <property type="molecule type" value="Genomic_DNA"/>
</dbReference>
<dbReference type="InterPro" id="IPR015424">
    <property type="entry name" value="PyrdxlP-dep_Trfase"/>
</dbReference>
<gene>
    <name evidence="1" type="ORF">GLX28_17170</name>
</gene>
<comment type="caution">
    <text evidence="1">The sequence shown here is derived from an EMBL/GenBank/DDBJ whole genome shotgun (WGS) entry which is preliminary data.</text>
</comment>
<keyword evidence="2" id="KW-1185">Reference proteome</keyword>
<evidence type="ECO:0000313" key="1">
    <source>
        <dbReference type="EMBL" id="MXV21359.1"/>
    </source>
</evidence>
<protein>
    <recommendedName>
        <fullName evidence="3">Aminotransferase class III-fold pyridoxal phosphate-dependent enzyme</fullName>
    </recommendedName>
</protein>
<organism evidence="1 2">
    <name type="scientific">Deinococcus xianganensis</name>
    <dbReference type="NCBI Taxonomy" id="1507289"/>
    <lineage>
        <taxon>Bacteria</taxon>
        <taxon>Thermotogati</taxon>
        <taxon>Deinococcota</taxon>
        <taxon>Deinococci</taxon>
        <taxon>Deinococcales</taxon>
        <taxon>Deinococcaceae</taxon>
        <taxon>Deinococcus</taxon>
    </lineage>
</organism>
<evidence type="ECO:0000313" key="2">
    <source>
        <dbReference type="Proteomes" id="UP000430519"/>
    </source>
</evidence>